<accession>A0A1Y1NEK0</accession>
<dbReference type="GO" id="GO:0003824">
    <property type="term" value="F:catalytic activity"/>
    <property type="evidence" value="ECO:0007669"/>
    <property type="project" value="InterPro"/>
</dbReference>
<dbReference type="PANTHER" id="PTHR33776">
    <property type="entry name" value="ENDO/EXONUCLEASE/PHOSPHATASE DOMAIN-CONTAINING PROTEIN"/>
    <property type="match status" value="1"/>
</dbReference>
<dbReference type="SUPFAM" id="SSF56219">
    <property type="entry name" value="DNase I-like"/>
    <property type="match status" value="1"/>
</dbReference>
<proteinExistence type="predicted"/>
<protein>
    <recommendedName>
        <fullName evidence="1">Endonuclease/exonuclease/phosphatase domain-containing protein</fullName>
    </recommendedName>
</protein>
<dbReference type="InterPro" id="IPR036691">
    <property type="entry name" value="Endo/exonu/phosph_ase_sf"/>
</dbReference>
<reference evidence="2" key="1">
    <citation type="journal article" date="2016" name="Sci. Rep.">
        <title>Molecular characterization of firefly nuptial gifts: a multi-omics approach sheds light on postcopulatory sexual selection.</title>
        <authorList>
            <person name="Al-Wathiqui N."/>
            <person name="Fallon T.R."/>
            <person name="South A."/>
            <person name="Weng J.K."/>
            <person name="Lewis S.M."/>
        </authorList>
    </citation>
    <scope>NUCLEOTIDE SEQUENCE</scope>
</reference>
<dbReference type="Gene3D" id="3.60.10.10">
    <property type="entry name" value="Endonuclease/exonuclease/phosphatase"/>
    <property type="match status" value="1"/>
</dbReference>
<sequence>MSPNRVIQNCNDSLNIMHINVQCLRNKCLELESIAHAHDYDVLCINEHWLRKEEIEVLSIQGYRVVTSFCRSSKIHGGVCILIKNSYKCTPLNLLGLSKEVNFEVVGLKYHNIEIVSIYRSPSGDFDIFMEQLLHMLETLNFRKLIIITGDFNVKFNTKDEQAHQLCNIFLTFGLKQSVFENTRMQSCLDNIFTNIPDFSVTVFDTYFSDHNAVGFTLGITSHKDCSGNNGRITYRPITNIGLFRMYNILEYVNWEFISDERIDSETKFDMFVKLFSETIVTTFPLKCRLATSTSREVNWFTDSLKQLRSTLQLCSDMLKSNSSLVTKEMLRNVKLRYKNELSKAKKMTNDKFIKKTLKIR</sequence>
<name>A0A1Y1NEK0_PHOPY</name>
<dbReference type="PANTHER" id="PTHR33776:SF3">
    <property type="entry name" value="PHD-TYPE DOMAIN-CONTAINING PROTEIN"/>
    <property type="match status" value="1"/>
</dbReference>
<dbReference type="Pfam" id="PF14529">
    <property type="entry name" value="Exo_endo_phos_2"/>
    <property type="match status" value="1"/>
</dbReference>
<organism evidence="2">
    <name type="scientific">Photinus pyralis</name>
    <name type="common">Common eastern firefly</name>
    <name type="synonym">Lampyris pyralis</name>
    <dbReference type="NCBI Taxonomy" id="7054"/>
    <lineage>
        <taxon>Eukaryota</taxon>
        <taxon>Metazoa</taxon>
        <taxon>Ecdysozoa</taxon>
        <taxon>Arthropoda</taxon>
        <taxon>Hexapoda</taxon>
        <taxon>Insecta</taxon>
        <taxon>Pterygota</taxon>
        <taxon>Neoptera</taxon>
        <taxon>Endopterygota</taxon>
        <taxon>Coleoptera</taxon>
        <taxon>Polyphaga</taxon>
        <taxon>Elateriformia</taxon>
        <taxon>Elateroidea</taxon>
        <taxon>Lampyridae</taxon>
        <taxon>Lampyrinae</taxon>
        <taxon>Photinus</taxon>
    </lineage>
</organism>
<dbReference type="EMBL" id="GEZM01010397">
    <property type="protein sequence ID" value="JAV94067.1"/>
    <property type="molecule type" value="Transcribed_RNA"/>
</dbReference>
<evidence type="ECO:0000313" key="2">
    <source>
        <dbReference type="EMBL" id="JAV94067.1"/>
    </source>
</evidence>
<dbReference type="AlphaFoldDB" id="A0A1Y1NEK0"/>
<feature type="domain" description="Endonuclease/exonuclease/phosphatase" evidence="1">
    <location>
        <begin position="113"/>
        <end position="214"/>
    </location>
</feature>
<dbReference type="InterPro" id="IPR005135">
    <property type="entry name" value="Endo/exonuclease/phosphatase"/>
</dbReference>
<evidence type="ECO:0000259" key="1">
    <source>
        <dbReference type="Pfam" id="PF14529"/>
    </source>
</evidence>